<dbReference type="GO" id="GO:0005737">
    <property type="term" value="C:cytoplasm"/>
    <property type="evidence" value="ECO:0007669"/>
    <property type="project" value="TreeGrafter"/>
</dbReference>
<evidence type="ECO:0000259" key="1">
    <source>
        <dbReference type="Pfam" id="PF02492"/>
    </source>
</evidence>
<feature type="domain" description="CobW/HypB/UreG nucleotide-binding" evidence="1">
    <location>
        <begin position="23"/>
        <end position="200"/>
    </location>
</feature>
<dbReference type="SUPFAM" id="SSF52540">
    <property type="entry name" value="P-loop containing nucleoside triphosphate hydrolases"/>
    <property type="match status" value="1"/>
</dbReference>
<organism evidence="2 3">
    <name type="scientific">Candidatus Thiodiazotropha lotti</name>
    <dbReference type="NCBI Taxonomy" id="2792787"/>
    <lineage>
        <taxon>Bacteria</taxon>
        <taxon>Pseudomonadati</taxon>
        <taxon>Pseudomonadota</taxon>
        <taxon>Gammaproteobacteria</taxon>
        <taxon>Chromatiales</taxon>
        <taxon>Sedimenticolaceae</taxon>
        <taxon>Candidatus Thiodiazotropha</taxon>
    </lineage>
</organism>
<protein>
    <submittedName>
        <fullName evidence="2">GTP-binding protein</fullName>
    </submittedName>
</protein>
<accession>A0A9E4K846</accession>
<dbReference type="InterPro" id="IPR003495">
    <property type="entry name" value="CobW/HypB/UreG_nucleotide-bd"/>
</dbReference>
<dbReference type="Gene3D" id="3.40.50.300">
    <property type="entry name" value="P-loop containing nucleotide triphosphate hydrolases"/>
    <property type="match status" value="1"/>
</dbReference>
<dbReference type="InterPro" id="IPR027417">
    <property type="entry name" value="P-loop_NTPase"/>
</dbReference>
<dbReference type="PANTHER" id="PTHR13748">
    <property type="entry name" value="COBW-RELATED"/>
    <property type="match status" value="1"/>
</dbReference>
<comment type="caution">
    <text evidence="2">The sequence shown here is derived from an EMBL/GenBank/DDBJ whole genome shotgun (WGS) entry which is preliminary data.</text>
</comment>
<dbReference type="Proteomes" id="UP000886687">
    <property type="component" value="Unassembled WGS sequence"/>
</dbReference>
<dbReference type="AlphaFoldDB" id="A0A9E4K846"/>
<evidence type="ECO:0000313" key="2">
    <source>
        <dbReference type="EMBL" id="MCG7940903.1"/>
    </source>
</evidence>
<sequence length="351" mass="38694">MLALICRDDVFTLLTLMYRNIPTNLIIGFLGTGKTTTILHLLSQAPAGQRWAVLVNEFGHIGVDGDLIQTEAGDHAEVFVEEVAGGCLCCVGSTGMQVGLNRLIHSAKPDRILIEPTGLGHPAQLIQQLTGPMYGEVIDLRATIGLVDARMLSDSRYTSHPNFQDQLHLADVLIGNKLDGYSDADRDAFYSLVEAQNSSKKAAVMVAHGGLKQAYLDAPRLERTALFPEAHAFKANTQHHDHHQEHKPSCGDWNRIEGAADGFYTASWTLPADALFDPGCMRQIMVMSSVVRMKGYLPSSHGQLRINATPGEWSEEALEQQVKPRIEMISTDPLDWRVIERKLRDCVENAC</sequence>
<reference evidence="2" key="1">
    <citation type="journal article" date="2021" name="Proc. Natl. Acad. Sci. U.S.A.">
        <title>Global biogeography of chemosynthetic symbionts reveals both localized and globally distributed symbiont groups. .</title>
        <authorList>
            <person name="Osvatic J.T."/>
            <person name="Wilkins L.G.E."/>
            <person name="Leibrecht L."/>
            <person name="Leray M."/>
            <person name="Zauner S."/>
            <person name="Polzin J."/>
            <person name="Camacho Y."/>
            <person name="Gros O."/>
            <person name="van Gils J.A."/>
            <person name="Eisen J.A."/>
            <person name="Petersen J.M."/>
            <person name="Yuen B."/>
        </authorList>
    </citation>
    <scope>NUCLEOTIDE SEQUENCE</scope>
    <source>
        <strain evidence="2">MAGL173</strain>
    </source>
</reference>
<dbReference type="InterPro" id="IPR051316">
    <property type="entry name" value="Zinc-reg_GTPase_activator"/>
</dbReference>
<proteinExistence type="predicted"/>
<name>A0A9E4K846_9GAMM</name>
<dbReference type="EMBL" id="JAEPDI010000015">
    <property type="protein sequence ID" value="MCG7940903.1"/>
    <property type="molecule type" value="Genomic_DNA"/>
</dbReference>
<dbReference type="CDD" id="cd03112">
    <property type="entry name" value="CobW-like"/>
    <property type="match status" value="1"/>
</dbReference>
<dbReference type="Pfam" id="PF02492">
    <property type="entry name" value="cobW"/>
    <property type="match status" value="1"/>
</dbReference>
<evidence type="ECO:0000313" key="3">
    <source>
        <dbReference type="Proteomes" id="UP000886687"/>
    </source>
</evidence>
<dbReference type="PANTHER" id="PTHR13748:SF46">
    <property type="entry name" value="ZINC CHAPERONE YEIR"/>
    <property type="match status" value="1"/>
</dbReference>
<gene>
    <name evidence="2" type="ORF">JAZ04_18860</name>
</gene>